<reference evidence="5" key="1">
    <citation type="journal article" date="2023" name="Mol. Phylogenet. Evol.">
        <title>Genome-scale phylogeny and comparative genomics of the fungal order Sordariales.</title>
        <authorList>
            <person name="Hensen N."/>
            <person name="Bonometti L."/>
            <person name="Westerberg I."/>
            <person name="Brannstrom I.O."/>
            <person name="Guillou S."/>
            <person name="Cros-Aarteil S."/>
            <person name="Calhoun S."/>
            <person name="Haridas S."/>
            <person name="Kuo A."/>
            <person name="Mondo S."/>
            <person name="Pangilinan J."/>
            <person name="Riley R."/>
            <person name="LaButti K."/>
            <person name="Andreopoulos B."/>
            <person name="Lipzen A."/>
            <person name="Chen C."/>
            <person name="Yan M."/>
            <person name="Daum C."/>
            <person name="Ng V."/>
            <person name="Clum A."/>
            <person name="Steindorff A."/>
            <person name="Ohm R.A."/>
            <person name="Martin F."/>
            <person name="Silar P."/>
            <person name="Natvig D.O."/>
            <person name="Lalanne C."/>
            <person name="Gautier V."/>
            <person name="Ament-Velasquez S.L."/>
            <person name="Kruys A."/>
            <person name="Hutchinson M.I."/>
            <person name="Powell A.J."/>
            <person name="Barry K."/>
            <person name="Miller A.N."/>
            <person name="Grigoriev I.V."/>
            <person name="Debuchy R."/>
            <person name="Gladieux P."/>
            <person name="Hiltunen Thoren M."/>
            <person name="Johannesson H."/>
        </authorList>
    </citation>
    <scope>NUCLEOTIDE SEQUENCE</scope>
    <source>
        <strain evidence="5">CBS 958.72</strain>
    </source>
</reference>
<name>A0AAE0TXJ5_9PEZI</name>
<comment type="subunit">
    <text evidence="3">Supercomplex made of cofactors A to E. Cofactors A and D function by capturing and stabilizing tubulin in a quasi-native conformation. Cofactor E binds to the cofactor D-tubulin complex; interaction with cofactor C then causes the release of tubulin polypeptides that are committed to the native state.</text>
</comment>
<keyword evidence="2 3" id="KW-0143">Chaperone</keyword>
<feature type="region of interest" description="Disordered" evidence="4">
    <location>
        <begin position="121"/>
        <end position="140"/>
    </location>
</feature>
<dbReference type="InterPro" id="IPR036126">
    <property type="entry name" value="TBCA_sf"/>
</dbReference>
<dbReference type="GO" id="GO:0048487">
    <property type="term" value="F:beta-tubulin binding"/>
    <property type="evidence" value="ECO:0007669"/>
    <property type="project" value="InterPro"/>
</dbReference>
<reference evidence="5" key="2">
    <citation type="submission" date="2023-06" db="EMBL/GenBank/DDBJ databases">
        <authorList>
            <consortium name="Lawrence Berkeley National Laboratory"/>
            <person name="Haridas S."/>
            <person name="Hensen N."/>
            <person name="Bonometti L."/>
            <person name="Westerberg I."/>
            <person name="Brannstrom I.O."/>
            <person name="Guillou S."/>
            <person name="Cros-Aarteil S."/>
            <person name="Calhoun S."/>
            <person name="Kuo A."/>
            <person name="Mondo S."/>
            <person name="Pangilinan J."/>
            <person name="Riley R."/>
            <person name="Labutti K."/>
            <person name="Andreopoulos B."/>
            <person name="Lipzen A."/>
            <person name="Chen C."/>
            <person name="Yanf M."/>
            <person name="Daum C."/>
            <person name="Ng V."/>
            <person name="Clum A."/>
            <person name="Steindorff A."/>
            <person name="Ohm R."/>
            <person name="Martin F."/>
            <person name="Silar P."/>
            <person name="Natvig D."/>
            <person name="Lalanne C."/>
            <person name="Gautier V."/>
            <person name="Ament-Velasquez S.L."/>
            <person name="Kruys A."/>
            <person name="Hutchinson M.I."/>
            <person name="Powell A.J."/>
            <person name="Barry K."/>
            <person name="Miller A.N."/>
            <person name="Grigoriev I.V."/>
            <person name="Debuchy R."/>
            <person name="Gladieux P."/>
            <person name="Thoren M.H."/>
            <person name="Johannesson H."/>
        </authorList>
    </citation>
    <scope>NUCLEOTIDE SEQUENCE</scope>
    <source>
        <strain evidence="5">CBS 958.72</strain>
    </source>
</reference>
<dbReference type="Gene3D" id="1.20.58.90">
    <property type="match status" value="1"/>
</dbReference>
<dbReference type="GO" id="GO:0005874">
    <property type="term" value="C:microtubule"/>
    <property type="evidence" value="ECO:0007669"/>
    <property type="project" value="UniProtKB-KW"/>
</dbReference>
<dbReference type="GO" id="GO:0007023">
    <property type="term" value="P:post-chaperonin tubulin folding pathway"/>
    <property type="evidence" value="ECO:0007669"/>
    <property type="project" value="UniProtKB-UniRule"/>
</dbReference>
<evidence type="ECO:0000313" key="6">
    <source>
        <dbReference type="Proteomes" id="UP001287356"/>
    </source>
</evidence>
<comment type="subcellular location">
    <subcellularLocation>
        <location evidence="3">Cytoplasm</location>
        <location evidence="3">Cytoskeleton</location>
    </subcellularLocation>
</comment>
<keyword evidence="3" id="KW-0493">Microtubule</keyword>
<dbReference type="InterPro" id="IPR004226">
    <property type="entry name" value="TBCA"/>
</dbReference>
<evidence type="ECO:0000256" key="2">
    <source>
        <dbReference type="ARBA" id="ARBA00023186"/>
    </source>
</evidence>
<evidence type="ECO:0000256" key="4">
    <source>
        <dbReference type="SAM" id="MobiDB-lite"/>
    </source>
</evidence>
<comment type="caution">
    <text evidence="5">The sequence shown here is derived from an EMBL/GenBank/DDBJ whole genome shotgun (WGS) entry which is preliminary data.</text>
</comment>
<evidence type="ECO:0000256" key="1">
    <source>
        <dbReference type="ARBA" id="ARBA00006806"/>
    </source>
</evidence>
<dbReference type="Pfam" id="PF02970">
    <property type="entry name" value="TBCA"/>
    <property type="match status" value="1"/>
</dbReference>
<accession>A0AAE0TXJ5</accession>
<dbReference type="Proteomes" id="UP001287356">
    <property type="component" value="Unassembled WGS sequence"/>
</dbReference>
<organism evidence="5 6">
    <name type="scientific">Lasiosphaeria ovina</name>
    <dbReference type="NCBI Taxonomy" id="92902"/>
    <lineage>
        <taxon>Eukaryota</taxon>
        <taxon>Fungi</taxon>
        <taxon>Dikarya</taxon>
        <taxon>Ascomycota</taxon>
        <taxon>Pezizomycotina</taxon>
        <taxon>Sordariomycetes</taxon>
        <taxon>Sordariomycetidae</taxon>
        <taxon>Sordariales</taxon>
        <taxon>Lasiosphaeriaceae</taxon>
        <taxon>Lasiosphaeria</taxon>
    </lineage>
</organism>
<sequence length="140" mass="15114">MAPPSALTIATQSVQRLVKEETYYHKEQANQEARIQKLAGEIEAENPDLDSNAEYVLKQEKTALEETKAVFGPLGVRITDAVQKLEEQIAISESDGTASEEQLKKAKEALVSGQKVTAQKDVLDNGTEGDEQAAVVSATA</sequence>
<dbReference type="SUPFAM" id="SSF46988">
    <property type="entry name" value="Tubulin chaperone cofactor A"/>
    <property type="match status" value="1"/>
</dbReference>
<dbReference type="PANTHER" id="PTHR21500">
    <property type="entry name" value="TUBULIN-SPECIFIC CHAPERONE A"/>
    <property type="match status" value="1"/>
</dbReference>
<dbReference type="GO" id="GO:0007021">
    <property type="term" value="P:tubulin complex assembly"/>
    <property type="evidence" value="ECO:0007669"/>
    <property type="project" value="UniProtKB-UniRule"/>
</dbReference>
<protein>
    <recommendedName>
        <fullName evidence="3">Tubulin-specific chaperone A</fullName>
    </recommendedName>
</protein>
<dbReference type="AlphaFoldDB" id="A0AAE0TXJ5"/>
<evidence type="ECO:0000256" key="3">
    <source>
        <dbReference type="RuleBase" id="RU364030"/>
    </source>
</evidence>
<dbReference type="PANTHER" id="PTHR21500:SF0">
    <property type="entry name" value="TUBULIN-SPECIFIC CHAPERONE A"/>
    <property type="match status" value="1"/>
</dbReference>
<comment type="similarity">
    <text evidence="1 3">Belongs to the TBCA family.</text>
</comment>
<evidence type="ECO:0000313" key="5">
    <source>
        <dbReference type="EMBL" id="KAK3383199.1"/>
    </source>
</evidence>
<proteinExistence type="inferred from homology"/>
<dbReference type="GO" id="GO:0005829">
    <property type="term" value="C:cytosol"/>
    <property type="evidence" value="ECO:0007669"/>
    <property type="project" value="TreeGrafter"/>
</dbReference>
<dbReference type="EMBL" id="JAULSN010000001">
    <property type="protein sequence ID" value="KAK3383199.1"/>
    <property type="molecule type" value="Genomic_DNA"/>
</dbReference>
<keyword evidence="3" id="KW-0206">Cytoskeleton</keyword>
<keyword evidence="3" id="KW-0963">Cytoplasm</keyword>
<keyword evidence="6" id="KW-1185">Reference proteome</keyword>
<gene>
    <name evidence="5" type="ORF">B0T24DRAFT_39294</name>
</gene>